<keyword evidence="2" id="KW-1185">Reference proteome</keyword>
<evidence type="ECO:0000313" key="2">
    <source>
        <dbReference type="Proteomes" id="UP000494206"/>
    </source>
</evidence>
<dbReference type="AlphaFoldDB" id="A0A8S1F1K3"/>
<sequence length="338" mass="38271">MILETVVGVISCIVLTYIGMTVVAPAEVTDKEADEITVNKEGLSRKDSESAKKSLVTGSKVLVVLFGWAGSRDRYLSKYANYYNEAGISSIRFTAPIAQIRSFASYRPFARSFHKILTEVCASEQISTIYFHVFSMNGCSLLAAYWDQLGTTIENGNEVKAKTKGLIFDSCPAFTSPSQSAQAVSFATLPPKHYHGALRESYRAILFTFFSLHRGVIWLRSLLQKDIYVRHYAYFKMLTFEDLPSKQLYIYGPEDNVCSEDSIEEYMKIMESRGLNVSKLRLLDSLHCQHLRTHPTIYTQECLEFVKSGQLPPNHSRVELEVETSELDEQDIPEELAY</sequence>
<dbReference type="Proteomes" id="UP000494206">
    <property type="component" value="Unassembled WGS sequence"/>
</dbReference>
<proteinExistence type="predicted"/>
<accession>A0A8S1F1K3</accession>
<protein>
    <submittedName>
        <fullName evidence="1">Uncharacterized protein</fullName>
    </submittedName>
</protein>
<dbReference type="InterPro" id="IPR008547">
    <property type="entry name" value="DUF829_TMEM53"/>
</dbReference>
<name>A0A8S1F1K3_9PELO</name>
<dbReference type="InterPro" id="IPR029058">
    <property type="entry name" value="AB_hydrolase_fold"/>
</dbReference>
<dbReference type="OrthoDB" id="77878at2759"/>
<dbReference type="PANTHER" id="PTHR12265">
    <property type="entry name" value="TRANSMEMBRANE PROTEIN 53"/>
    <property type="match status" value="1"/>
</dbReference>
<organism evidence="1 2">
    <name type="scientific">Caenorhabditis bovis</name>
    <dbReference type="NCBI Taxonomy" id="2654633"/>
    <lineage>
        <taxon>Eukaryota</taxon>
        <taxon>Metazoa</taxon>
        <taxon>Ecdysozoa</taxon>
        <taxon>Nematoda</taxon>
        <taxon>Chromadorea</taxon>
        <taxon>Rhabditida</taxon>
        <taxon>Rhabditina</taxon>
        <taxon>Rhabditomorpha</taxon>
        <taxon>Rhabditoidea</taxon>
        <taxon>Rhabditidae</taxon>
        <taxon>Peloderinae</taxon>
        <taxon>Caenorhabditis</taxon>
    </lineage>
</organism>
<reference evidence="1 2" key="1">
    <citation type="submission" date="2020-04" db="EMBL/GenBank/DDBJ databases">
        <authorList>
            <person name="Laetsch R D."/>
            <person name="Stevens L."/>
            <person name="Kumar S."/>
            <person name="Blaxter L. M."/>
        </authorList>
    </citation>
    <scope>NUCLEOTIDE SEQUENCE [LARGE SCALE GENOMIC DNA]</scope>
</reference>
<evidence type="ECO:0000313" key="1">
    <source>
        <dbReference type="EMBL" id="CAB3405587.1"/>
    </source>
</evidence>
<gene>
    <name evidence="1" type="ORF">CBOVIS_LOCUS7766</name>
</gene>
<dbReference type="SUPFAM" id="SSF53474">
    <property type="entry name" value="alpha/beta-Hydrolases"/>
    <property type="match status" value="1"/>
</dbReference>
<comment type="caution">
    <text evidence="1">The sequence shown here is derived from an EMBL/GenBank/DDBJ whole genome shotgun (WGS) entry which is preliminary data.</text>
</comment>
<dbReference type="EMBL" id="CADEPM010000004">
    <property type="protein sequence ID" value="CAB3405587.1"/>
    <property type="molecule type" value="Genomic_DNA"/>
</dbReference>
<dbReference type="PANTHER" id="PTHR12265:SF41">
    <property type="entry name" value="TRANSMEMBRANE PROTEIN 53"/>
    <property type="match status" value="1"/>
</dbReference>
<dbReference type="Pfam" id="PF05705">
    <property type="entry name" value="DUF829"/>
    <property type="match status" value="1"/>
</dbReference>